<dbReference type="InterPro" id="IPR001762">
    <property type="entry name" value="Disintegrin_dom"/>
</dbReference>
<dbReference type="PANTHER" id="PTHR45702">
    <property type="entry name" value="ADAM10/ADAM17 METALLOPEPTIDASE FAMILY MEMBER"/>
    <property type="match status" value="1"/>
</dbReference>
<feature type="active site" evidence="1">
    <location>
        <position position="374"/>
    </location>
</feature>
<dbReference type="InterPro" id="IPR051489">
    <property type="entry name" value="ADAM_Metalloproteinase"/>
</dbReference>
<dbReference type="GO" id="GO:0004222">
    <property type="term" value="F:metalloendopeptidase activity"/>
    <property type="evidence" value="ECO:0000318"/>
    <property type="project" value="GO_Central"/>
</dbReference>
<name>A9VCC2_MONBE</name>
<dbReference type="EMBL" id="CH991580">
    <property type="protein sequence ID" value="EDQ84835.1"/>
    <property type="molecule type" value="Genomic_DNA"/>
</dbReference>
<feature type="domain" description="Disintegrin" evidence="4">
    <location>
        <begin position="458"/>
        <end position="551"/>
    </location>
</feature>
<dbReference type="InParanoid" id="A9VCC2"/>
<feature type="region of interest" description="Disordered" evidence="2">
    <location>
        <begin position="1095"/>
        <end position="1124"/>
    </location>
</feature>
<evidence type="ECO:0000313" key="6">
    <source>
        <dbReference type="EMBL" id="EDQ84835.1"/>
    </source>
</evidence>
<reference evidence="6 7" key="1">
    <citation type="journal article" date="2008" name="Nature">
        <title>The genome of the choanoflagellate Monosiga brevicollis and the origin of metazoans.</title>
        <authorList>
            <consortium name="JGI Sequencing"/>
            <person name="King N."/>
            <person name="Westbrook M.J."/>
            <person name="Young S.L."/>
            <person name="Kuo A."/>
            <person name="Abedin M."/>
            <person name="Chapman J."/>
            <person name="Fairclough S."/>
            <person name="Hellsten U."/>
            <person name="Isogai Y."/>
            <person name="Letunic I."/>
            <person name="Marr M."/>
            <person name="Pincus D."/>
            <person name="Putnam N."/>
            <person name="Rokas A."/>
            <person name="Wright K.J."/>
            <person name="Zuzow R."/>
            <person name="Dirks W."/>
            <person name="Good M."/>
            <person name="Goodstein D."/>
            <person name="Lemons D."/>
            <person name="Li W."/>
            <person name="Lyons J.B."/>
            <person name="Morris A."/>
            <person name="Nichols S."/>
            <person name="Richter D.J."/>
            <person name="Salamov A."/>
            <person name="Bork P."/>
            <person name="Lim W.A."/>
            <person name="Manning G."/>
            <person name="Miller W.T."/>
            <person name="McGinnis W."/>
            <person name="Shapiro H."/>
            <person name="Tjian R."/>
            <person name="Grigoriev I.V."/>
            <person name="Rokhsar D."/>
        </authorList>
    </citation>
    <scope>NUCLEOTIDE SEQUENCE [LARGE SCALE GENOMIC DNA]</scope>
    <source>
        <strain evidence="7">MX1 / ATCC 50154</strain>
    </source>
</reference>
<dbReference type="GeneID" id="5895635"/>
<evidence type="ECO:0000259" key="4">
    <source>
        <dbReference type="PROSITE" id="PS50214"/>
    </source>
</evidence>
<feature type="binding site" evidence="1">
    <location>
        <position position="377"/>
    </location>
    <ligand>
        <name>Zn(2+)</name>
        <dbReference type="ChEBI" id="CHEBI:29105"/>
        <note>catalytic</note>
    </ligand>
</feature>
<dbReference type="AlphaFoldDB" id="A9VCC2"/>
<dbReference type="eggNOG" id="KOG3658">
    <property type="taxonomic scope" value="Eukaryota"/>
</dbReference>
<dbReference type="FunCoup" id="A9VCC2">
    <property type="interactions" value="1225"/>
</dbReference>
<keyword evidence="7" id="KW-1185">Reference proteome</keyword>
<evidence type="ECO:0000256" key="3">
    <source>
        <dbReference type="SAM" id="SignalP"/>
    </source>
</evidence>
<feature type="domain" description="Peptidase M12B" evidence="5">
    <location>
        <begin position="222"/>
        <end position="444"/>
    </location>
</feature>
<evidence type="ECO:0000256" key="1">
    <source>
        <dbReference type="PROSITE-ProRule" id="PRU00276"/>
    </source>
</evidence>
<dbReference type="PANTHER" id="PTHR45702:SF2">
    <property type="entry name" value="KUZBANIAN, ISOFORM A"/>
    <property type="match status" value="1"/>
</dbReference>
<feature type="region of interest" description="Disordered" evidence="2">
    <location>
        <begin position="874"/>
        <end position="915"/>
    </location>
</feature>
<dbReference type="InterPro" id="IPR036436">
    <property type="entry name" value="Disintegrin_dom_sf"/>
</dbReference>
<dbReference type="GO" id="GO:0046872">
    <property type="term" value="F:metal ion binding"/>
    <property type="evidence" value="ECO:0007669"/>
    <property type="project" value="UniProtKB-KW"/>
</dbReference>
<dbReference type="RefSeq" id="XP_001750336.1">
    <property type="nucleotide sequence ID" value="XM_001750284.1"/>
</dbReference>
<dbReference type="PROSITE" id="PS50214">
    <property type="entry name" value="DISINTEGRIN_2"/>
    <property type="match status" value="1"/>
</dbReference>
<dbReference type="GO" id="GO:0005886">
    <property type="term" value="C:plasma membrane"/>
    <property type="evidence" value="ECO:0000318"/>
    <property type="project" value="GO_Central"/>
</dbReference>
<feature type="binding site" evidence="1">
    <location>
        <position position="373"/>
    </location>
    <ligand>
        <name>Zn(2+)</name>
        <dbReference type="ChEBI" id="CHEBI:29105"/>
        <note>catalytic</note>
    </ligand>
</feature>
<feature type="binding site" evidence="1">
    <location>
        <position position="383"/>
    </location>
    <ligand>
        <name>Zn(2+)</name>
        <dbReference type="ChEBI" id="CHEBI:29105"/>
        <note>catalytic</note>
    </ligand>
</feature>
<keyword evidence="1" id="KW-0862">Zinc</keyword>
<dbReference type="PROSITE" id="PS50215">
    <property type="entry name" value="ADAM_MEPRO"/>
    <property type="match status" value="1"/>
</dbReference>
<proteinExistence type="predicted"/>
<dbReference type="InterPro" id="IPR024079">
    <property type="entry name" value="MetalloPept_cat_dom_sf"/>
</dbReference>
<feature type="signal peptide" evidence="3">
    <location>
        <begin position="1"/>
        <end position="29"/>
    </location>
</feature>
<gene>
    <name evidence="6" type="ORF">MONBRDRAFT_29860</name>
</gene>
<dbReference type="Proteomes" id="UP000001357">
    <property type="component" value="Unassembled WGS sequence"/>
</dbReference>
<dbReference type="Gene3D" id="4.10.70.10">
    <property type="entry name" value="Disintegrin domain"/>
    <property type="match status" value="1"/>
</dbReference>
<evidence type="ECO:0000259" key="5">
    <source>
        <dbReference type="PROSITE" id="PS50215"/>
    </source>
</evidence>
<evidence type="ECO:0000256" key="2">
    <source>
        <dbReference type="SAM" id="MobiDB-lite"/>
    </source>
</evidence>
<dbReference type="GO" id="GO:0007219">
    <property type="term" value="P:Notch signaling pathway"/>
    <property type="evidence" value="ECO:0000318"/>
    <property type="project" value="GO_Central"/>
</dbReference>
<protein>
    <recommendedName>
        <fullName evidence="8">Peptidase M12B domain-containing protein</fullName>
    </recommendedName>
</protein>
<dbReference type="InterPro" id="IPR001590">
    <property type="entry name" value="Peptidase_M12B"/>
</dbReference>
<keyword evidence="3" id="KW-0732">Signal</keyword>
<dbReference type="KEGG" id="mbr:MONBRDRAFT_29860"/>
<feature type="chain" id="PRO_5002745358" description="Peptidase M12B domain-containing protein" evidence="3">
    <location>
        <begin position="30"/>
        <end position="1140"/>
    </location>
</feature>
<sequence length="1140" mass="125002">MLGSSLRRLPGATTLILLLLVLHALPSRGEPLAPHIRHFEEVDLNLDALHAEHGRVRRSGRRDATLPFSLDVFGLHFAADLKPDHSMISPRFEVHVHNQDQAWTEPYNFNIFYSGKPHGMPGSSVHVTMFNGTLHGRIHTRTETYNIHPAQRYGRSERSHVVYRSSDVAYNMSHDFCGTHSEHDPYAHEHLGTSVLQAEQHIRQTAGSRFRRTGYQGDATKRVCEMALVADHRFYATRGQSSVPQTTTALLEWLDYINRIYKFTDFVDDIGTGIQLNVATIIIFTSSSDAGNPFSTSTTNPNLFLDQLSSVSWGDFAEGVLGLARVGQICQTPYSSPKATTTGQSILSLNTGITTTINYGSTNEDQSKLVFAHEVGHNFGASHDNACSSWCSSNPGRCEADGATVAVSENNYFIMWPSSVDGSKSNNDQFSDCSISSMSSQINSNSDASGQCFTNRADAICGNGIVELNEECDCGSTDEATCTAADKCCTTNCTLAVGAECSPEAGTCCNDNCELTGYDTISEMLTGRDSNPATHRCYTYADDDCYTDIYCLKVPELLGRCPTKDYPCNDYNNATLEELEACEATPGFSFPFHKSQGSLCNDDANVCTIQGCTGSLCSLYTTTDRDNGELPSGSFTPVEAQTCESTDNPCDVACEFKSGTCTSTFAYDSTPHGMALNVSGTYRAAGKACENFTGFCDGNGQCYQASGASPLDLLLSTGALEWLLDYWYITWSVAVGLVLMAFGMRACQRRQGGRIIIKERSSFQFLTMRKRRESAPNAVRRDKNKNVVVVLHQQQAASGEGAPKEGMYRLRALFPDAPSEVLATVMACSPHEEAAVWRLLVLGYEMRKLSDYKFLAYAGRQYRKDLRKHNLERRKQANEEADRRAQAHRAADAVKQKQQMSAAEHPRRSRMPGRQGRVMAEAGEVAAGLVARTANRLEELAALARENGLLSPQHEKQFEADLSKLRRDGVAPSVLLQQPIIGLAGALILTRSAASTYVTKQTVAALKTKELVATGIWSSTHLLALLYGGECAALDVAQDIDERAEAEHQLDAILAQAANPCRKAMPSPMAASDRHVNRLFVLIFVHRSIACRDQKRKNKSVGPTPFTPSKQEKSIGSRAHHKATRVTCNRSNKIYSTTCL</sequence>
<accession>A9VCC2</accession>
<evidence type="ECO:0000313" key="7">
    <source>
        <dbReference type="Proteomes" id="UP000001357"/>
    </source>
</evidence>
<dbReference type="SMART" id="SM00050">
    <property type="entry name" value="DISIN"/>
    <property type="match status" value="1"/>
</dbReference>
<dbReference type="GO" id="GO:0006509">
    <property type="term" value="P:membrane protein ectodomain proteolysis"/>
    <property type="evidence" value="ECO:0000318"/>
    <property type="project" value="GO_Central"/>
</dbReference>
<dbReference type="SUPFAM" id="SSF55486">
    <property type="entry name" value="Metalloproteases ('zincins'), catalytic domain"/>
    <property type="match status" value="1"/>
</dbReference>
<comment type="caution">
    <text evidence="1">Lacks conserved residue(s) required for the propagation of feature annotation.</text>
</comment>
<feature type="compositionally biased region" description="Basic and acidic residues" evidence="2">
    <location>
        <begin position="874"/>
        <end position="895"/>
    </location>
</feature>
<dbReference type="Pfam" id="PF13574">
    <property type="entry name" value="Reprolysin_2"/>
    <property type="match status" value="1"/>
</dbReference>
<dbReference type="Gene3D" id="3.40.390.10">
    <property type="entry name" value="Collagenase (Catalytic Domain)"/>
    <property type="match status" value="1"/>
</dbReference>
<keyword evidence="1" id="KW-0479">Metal-binding</keyword>
<evidence type="ECO:0008006" key="8">
    <source>
        <dbReference type="Google" id="ProtNLM"/>
    </source>
</evidence>
<organism evidence="6 7">
    <name type="scientific">Monosiga brevicollis</name>
    <name type="common">Choanoflagellate</name>
    <dbReference type="NCBI Taxonomy" id="81824"/>
    <lineage>
        <taxon>Eukaryota</taxon>
        <taxon>Choanoflagellata</taxon>
        <taxon>Craspedida</taxon>
        <taxon>Salpingoecidae</taxon>
        <taxon>Monosiga</taxon>
    </lineage>
</organism>